<dbReference type="Pfam" id="PF12816">
    <property type="entry name" value="TPR_Vps8"/>
    <property type="match status" value="1"/>
</dbReference>
<keyword evidence="3" id="KW-0349">Heme</keyword>
<dbReference type="InterPro" id="IPR025941">
    <property type="entry name" value="Vps8_central_dom"/>
</dbReference>
<dbReference type="GO" id="GO:0046872">
    <property type="term" value="F:metal ion binding"/>
    <property type="evidence" value="ECO:0007669"/>
    <property type="project" value="UniProtKB-KW"/>
</dbReference>
<dbReference type="GO" id="GO:0020037">
    <property type="term" value="F:heme binding"/>
    <property type="evidence" value="ECO:0007669"/>
    <property type="project" value="InterPro"/>
</dbReference>
<keyword evidence="1 3" id="KW-0479">Metal-binding</keyword>
<dbReference type="InterPro" id="IPR045111">
    <property type="entry name" value="Vps41/Vps8"/>
</dbReference>
<dbReference type="EMBL" id="VIIS01001049">
    <property type="protein sequence ID" value="KAF0302552.1"/>
    <property type="molecule type" value="Genomic_DNA"/>
</dbReference>
<gene>
    <name evidence="6" type="primary">Vps8_0</name>
    <name evidence="6" type="ORF">FJT64_025360</name>
</gene>
<dbReference type="PROSITE" id="PS51007">
    <property type="entry name" value="CYTC"/>
    <property type="match status" value="1"/>
</dbReference>
<accession>A0A6A4WIJ3</accession>
<dbReference type="PANTHER" id="PTHR12616">
    <property type="entry name" value="VACUOLAR PROTEIN SORTING VPS41"/>
    <property type="match status" value="1"/>
</dbReference>
<reference evidence="6 7" key="1">
    <citation type="submission" date="2019-07" db="EMBL/GenBank/DDBJ databases">
        <title>Draft genome assembly of a fouling barnacle, Amphibalanus amphitrite (Darwin, 1854): The first reference genome for Thecostraca.</title>
        <authorList>
            <person name="Kim W."/>
        </authorList>
    </citation>
    <scope>NUCLEOTIDE SEQUENCE [LARGE SCALE GENOMIC DNA]</scope>
    <source>
        <strain evidence="6">SNU_AA5</strain>
        <tissue evidence="6">Soma without cirri and trophi</tissue>
    </source>
</reference>
<feature type="region of interest" description="Disordered" evidence="4">
    <location>
        <begin position="701"/>
        <end position="756"/>
    </location>
</feature>
<evidence type="ECO:0000256" key="2">
    <source>
        <dbReference type="ARBA" id="ARBA00023004"/>
    </source>
</evidence>
<evidence type="ECO:0000256" key="4">
    <source>
        <dbReference type="SAM" id="MobiDB-lite"/>
    </source>
</evidence>
<name>A0A6A4WIJ3_AMPAM</name>
<comment type="caution">
    <text evidence="6">The sequence shown here is derived from an EMBL/GenBank/DDBJ whole genome shotgun (WGS) entry which is preliminary data.</text>
</comment>
<evidence type="ECO:0000256" key="3">
    <source>
        <dbReference type="PROSITE-ProRule" id="PRU00433"/>
    </source>
</evidence>
<sequence>MREVLFGRVTSLLESEPAGVPLLLDGLLPHISAGRLTAPPPLVMQRLVTHLEQQGRLQVGRQGQQGRLQTLEECLVRVDIPSLDINQVLPMCWRRGLYDVIVRIHTVGMGDYVSPLLEMLSRLSALLADGAPLMDGQAQLGNKLLVYISSCLAGRGYPSGQIPSERVHEVKLAVLSALTAVHSKNAADTERPYPHLRTLLTFDTREFLNVLSLSFEEDVFCSELGMRHRQRIVDILLTLMVDKEEYSASQVGSLFTFIARQMALPNSTVSVSRDLFDKVVDHLTVPGDTAHHEERQQALAELISTGVLQHYDTERLAQLAEAAKFYRICELLFEGRGEFDRAAGCMLRHGSGRSSVHRFVAERAAAERTAPVAPPRDAASIALCYLQDLLDIDLDRTAALFTSCLSRHLEEAVQRLDSSPEQRYRFLGAILQQSSSMVLPGSVYGQYLTLMCQLEPDRVTQFISEQDTFDDDNYLKICRSAGHREGEAHLLERSGDTAAALQTLIDGLSDAERTSVPAARLVSRLSAAIRLCQRSAGRLPDEHRRRGWFTLLERAVAFQQSDLDAALVKGLVPMVVGSMIGHVPLPEVMRRLLKEPAYSGGQLGQLRPLLADLLRTCEYERVLYDSARRITQADTWHGHVQKRHVQSRGYGAPGRCHVCGRRPDLQAGQMLAFRCGHFCHTACAPQTESGQERRCALCHGRDAQRPGRGPESTEDSGQRSGDSGGGGREPAAPAVVRAGPTAITGPSLTDLVLAGR</sequence>
<dbReference type="Proteomes" id="UP000440578">
    <property type="component" value="Unassembled WGS sequence"/>
</dbReference>
<dbReference type="OrthoDB" id="289913at2759"/>
<evidence type="ECO:0000313" key="6">
    <source>
        <dbReference type="EMBL" id="KAF0302552.1"/>
    </source>
</evidence>
<dbReference type="AlphaFoldDB" id="A0A6A4WIJ3"/>
<dbReference type="GO" id="GO:0005770">
    <property type="term" value="C:late endosome"/>
    <property type="evidence" value="ECO:0007669"/>
    <property type="project" value="TreeGrafter"/>
</dbReference>
<protein>
    <submittedName>
        <fullName evidence="6">Vacuolar protein sorting-associated protein 8</fullName>
    </submittedName>
</protein>
<organism evidence="6 7">
    <name type="scientific">Amphibalanus amphitrite</name>
    <name type="common">Striped barnacle</name>
    <name type="synonym">Balanus amphitrite</name>
    <dbReference type="NCBI Taxonomy" id="1232801"/>
    <lineage>
        <taxon>Eukaryota</taxon>
        <taxon>Metazoa</taxon>
        <taxon>Ecdysozoa</taxon>
        <taxon>Arthropoda</taxon>
        <taxon>Crustacea</taxon>
        <taxon>Multicrustacea</taxon>
        <taxon>Cirripedia</taxon>
        <taxon>Thoracica</taxon>
        <taxon>Thoracicalcarea</taxon>
        <taxon>Balanomorpha</taxon>
        <taxon>Balanoidea</taxon>
        <taxon>Balanidae</taxon>
        <taxon>Amphibalaninae</taxon>
        <taxon>Amphibalanus</taxon>
    </lineage>
</organism>
<evidence type="ECO:0000256" key="1">
    <source>
        <dbReference type="ARBA" id="ARBA00022723"/>
    </source>
</evidence>
<feature type="domain" description="Cytochrome c" evidence="5">
    <location>
        <begin position="663"/>
        <end position="756"/>
    </location>
</feature>
<keyword evidence="7" id="KW-1185">Reference proteome</keyword>
<dbReference type="InterPro" id="IPR009056">
    <property type="entry name" value="Cyt_c-like_dom"/>
</dbReference>
<dbReference type="GO" id="GO:0006623">
    <property type="term" value="P:protein targeting to vacuole"/>
    <property type="evidence" value="ECO:0007669"/>
    <property type="project" value="InterPro"/>
</dbReference>
<dbReference type="PANTHER" id="PTHR12616:SF8">
    <property type="entry name" value="VACUOLAR PROTEIN SORTING-ASSOCIATED PROTEIN 8 HOMOLOG"/>
    <property type="match status" value="1"/>
</dbReference>
<dbReference type="GO" id="GO:0009055">
    <property type="term" value="F:electron transfer activity"/>
    <property type="evidence" value="ECO:0007669"/>
    <property type="project" value="InterPro"/>
</dbReference>
<proteinExistence type="predicted"/>
<dbReference type="GO" id="GO:0030897">
    <property type="term" value="C:HOPS complex"/>
    <property type="evidence" value="ECO:0007669"/>
    <property type="project" value="TreeGrafter"/>
</dbReference>
<evidence type="ECO:0000259" key="5">
    <source>
        <dbReference type="PROSITE" id="PS51007"/>
    </source>
</evidence>
<keyword evidence="2 3" id="KW-0408">Iron</keyword>
<evidence type="ECO:0000313" key="7">
    <source>
        <dbReference type="Proteomes" id="UP000440578"/>
    </source>
</evidence>
<dbReference type="GO" id="GO:0034058">
    <property type="term" value="P:endosomal vesicle fusion"/>
    <property type="evidence" value="ECO:0007669"/>
    <property type="project" value="TreeGrafter"/>
</dbReference>